<dbReference type="Proteomes" id="UP000278566">
    <property type="component" value="Unassembled WGS sequence"/>
</dbReference>
<proteinExistence type="predicted"/>
<comment type="caution">
    <text evidence="1">The sequence shown here is derived from an EMBL/GenBank/DDBJ whole genome shotgun (WGS) entry which is preliminary data.</text>
</comment>
<dbReference type="AlphaFoldDB" id="A0A426G5Z3"/>
<gene>
    <name evidence="1" type="ORF">EI220_06525</name>
</gene>
<reference evidence="1 2" key="1">
    <citation type="submission" date="2018-11" db="EMBL/GenBank/DDBJ databases">
        <title>Changes in penicillin susceptibility of Streptococcus suis isolates by amino acid alterations in the penicillin-binding protein.</title>
        <authorList>
            <person name="Niemann L."/>
            <person name="Eichhorn I."/>
        </authorList>
    </citation>
    <scope>NUCLEOTIDE SEQUENCE [LARGE SCALE GENOMIC DNA]</scope>
    <source>
        <strain evidence="1 2">IMT40738</strain>
    </source>
</reference>
<evidence type="ECO:0000313" key="1">
    <source>
        <dbReference type="EMBL" id="RRN50465.1"/>
    </source>
</evidence>
<dbReference type="EMBL" id="RRZO01000030">
    <property type="protein sequence ID" value="RRN50465.1"/>
    <property type="molecule type" value="Genomic_DNA"/>
</dbReference>
<evidence type="ECO:0000313" key="2">
    <source>
        <dbReference type="Proteomes" id="UP000278566"/>
    </source>
</evidence>
<protein>
    <submittedName>
        <fullName evidence="1">Uncharacterized protein</fullName>
    </submittedName>
</protein>
<name>A0A426G5Z3_STRSU</name>
<sequence length="148" mass="16758">MKGKKEYGKHPNESNLFKEKMTSLKIVNTGNGQLLSTINNFDFYPGSVSLVAFLDFFNLRPNTNYILSVSAHFPDGTHYPVHATRVNIAKQDFVLLDDGYGKATGNFDFNFTIQAPSDFLFLFILLDENGKEVDTAYSYHHFGTWGMI</sequence>
<dbReference type="RefSeq" id="WP_125065284.1">
    <property type="nucleotide sequence ID" value="NZ_RRZO01000030.1"/>
</dbReference>
<accession>A0A426G5Z3</accession>
<organism evidence="1 2">
    <name type="scientific">Streptococcus suis</name>
    <dbReference type="NCBI Taxonomy" id="1307"/>
    <lineage>
        <taxon>Bacteria</taxon>
        <taxon>Bacillati</taxon>
        <taxon>Bacillota</taxon>
        <taxon>Bacilli</taxon>
        <taxon>Lactobacillales</taxon>
        <taxon>Streptococcaceae</taxon>
        <taxon>Streptococcus</taxon>
    </lineage>
</organism>